<dbReference type="EMBL" id="PCTC01000045">
    <property type="protein sequence ID" value="PIP63488.1"/>
    <property type="molecule type" value="Genomic_DNA"/>
</dbReference>
<feature type="transmembrane region" description="Helical" evidence="1">
    <location>
        <begin position="290"/>
        <end position="309"/>
    </location>
</feature>
<evidence type="ECO:0000313" key="2">
    <source>
        <dbReference type="EMBL" id="PIP63488.1"/>
    </source>
</evidence>
<evidence type="ECO:0000256" key="1">
    <source>
        <dbReference type="SAM" id="Phobius"/>
    </source>
</evidence>
<comment type="caution">
    <text evidence="2">The sequence shown here is derived from an EMBL/GenBank/DDBJ whole genome shotgun (WGS) entry which is preliminary data.</text>
</comment>
<keyword evidence="1" id="KW-0812">Transmembrane</keyword>
<reference evidence="2 3" key="1">
    <citation type="submission" date="2017-09" db="EMBL/GenBank/DDBJ databases">
        <title>Depth-based differentiation of microbial function through sediment-hosted aquifers and enrichment of novel symbionts in the deep terrestrial subsurface.</title>
        <authorList>
            <person name="Probst A.J."/>
            <person name="Ladd B."/>
            <person name="Jarett J.K."/>
            <person name="Geller-Mcgrath D.E."/>
            <person name="Sieber C.M."/>
            <person name="Emerson J.B."/>
            <person name="Anantharaman K."/>
            <person name="Thomas B.C."/>
            <person name="Malmstrom R."/>
            <person name="Stieglmeier M."/>
            <person name="Klingl A."/>
            <person name="Woyke T."/>
            <person name="Ryan C.M."/>
            <person name="Banfield J.F."/>
        </authorList>
    </citation>
    <scope>NUCLEOTIDE SEQUENCE [LARGE SCALE GENOMIC DNA]</scope>
    <source>
        <strain evidence="2">CG22_combo_CG10-13_8_21_14_all_34_12</strain>
    </source>
</reference>
<sequence>MTNKQINFKIKNLKLKIFFVLFLYFFISLFLYSGNVSAQASIPLVVMPARNEIKVAPGEKTAVTISFYNQSDDPVSGFFKTADFIVEDNKGTPKFIENAEDAPAKYSASRWLTLPYDRATLPAHDKVMIQTEILVPSDALAGGRYTAVFFQQGNTLPKPLGTEEIGSGTNLRIASLIYIKVKGPITEKALISQFFVPSFFEYGPIKVTTDILNRGDYHVTPRVSLTLANTFGGLVDQKLFKTQNIFPETSRNYETELGTKWMAGRYRVNLTGTYGEGGQALTAVSYVWVFPWRVALAIILTMIIMIFIANKLYKNIVVKETTLEEELKEEHEEIEKLKQQLRKRN</sequence>
<gene>
    <name evidence="2" type="ORF">COW97_02175</name>
</gene>
<accession>A0A2H0C2B9</accession>
<organism evidence="2 3">
    <name type="scientific">Candidatus Roizmanbacteria bacterium CG22_combo_CG10-13_8_21_14_all_34_12</name>
    <dbReference type="NCBI Taxonomy" id="1974860"/>
    <lineage>
        <taxon>Bacteria</taxon>
        <taxon>Candidatus Roizmaniibacteriota</taxon>
    </lineage>
</organism>
<dbReference type="AlphaFoldDB" id="A0A2H0C2B9"/>
<evidence type="ECO:0000313" key="3">
    <source>
        <dbReference type="Proteomes" id="UP000229699"/>
    </source>
</evidence>
<keyword evidence="1" id="KW-1133">Transmembrane helix</keyword>
<keyword evidence="1" id="KW-0472">Membrane</keyword>
<dbReference type="Proteomes" id="UP000229699">
    <property type="component" value="Unassembled WGS sequence"/>
</dbReference>
<protein>
    <submittedName>
        <fullName evidence="2">Uncharacterized protein</fullName>
    </submittedName>
</protein>
<name>A0A2H0C2B9_9BACT</name>
<proteinExistence type="predicted"/>